<keyword evidence="7" id="KW-0238">DNA-binding</keyword>
<keyword evidence="5" id="KW-0460">Magnesium</keyword>
<dbReference type="GO" id="GO:0043571">
    <property type="term" value="P:maintenance of CRISPR repeat elements"/>
    <property type="evidence" value="ECO:0007669"/>
    <property type="project" value="InterPro"/>
</dbReference>
<reference evidence="10 11" key="1">
    <citation type="submission" date="2011-08" db="EMBL/GenBank/DDBJ databases">
        <authorList>
            <person name="Weinstock G."/>
            <person name="Sodergren E."/>
            <person name="Clifton S."/>
            <person name="Fulton L."/>
            <person name="Fulton B."/>
            <person name="Courtney L."/>
            <person name="Fronick C."/>
            <person name="Harrison M."/>
            <person name="Strong C."/>
            <person name="Farmer C."/>
            <person name="Delahaunty K."/>
            <person name="Markovic C."/>
            <person name="Hall O."/>
            <person name="Minx P."/>
            <person name="Tomlinson C."/>
            <person name="Mitreva M."/>
            <person name="Hou S."/>
            <person name="Chen J."/>
            <person name="Wollam A."/>
            <person name="Pepin K.H."/>
            <person name="Johnson M."/>
            <person name="Bhonagiri V."/>
            <person name="Zhang X."/>
            <person name="Suruliraj S."/>
            <person name="Warren W."/>
            <person name="Chinwalla A."/>
            <person name="Mardis E.R."/>
            <person name="Wilson R.K."/>
        </authorList>
    </citation>
    <scope>NUCLEOTIDE SEQUENCE [LARGE SCALE GENOMIC DNA]</scope>
    <source>
        <strain evidence="10 11">F0432</strain>
    </source>
</reference>
<dbReference type="InterPro" id="IPR002729">
    <property type="entry name" value="CRISPR-assoc_Cas1"/>
</dbReference>
<dbReference type="Gene3D" id="1.20.120.920">
    <property type="entry name" value="CRISPR-associated endonuclease Cas1, C-terminal domain"/>
    <property type="match status" value="1"/>
</dbReference>
<keyword evidence="3" id="KW-0255">Endonuclease</keyword>
<dbReference type="GO" id="GO:0003677">
    <property type="term" value="F:DNA binding"/>
    <property type="evidence" value="ECO:0007669"/>
    <property type="project" value="UniProtKB-KW"/>
</dbReference>
<dbReference type="InterPro" id="IPR050646">
    <property type="entry name" value="Cas1"/>
</dbReference>
<evidence type="ECO:0000256" key="8">
    <source>
        <dbReference type="ARBA" id="ARBA00023211"/>
    </source>
</evidence>
<evidence type="ECO:0000256" key="2">
    <source>
        <dbReference type="ARBA" id="ARBA00022723"/>
    </source>
</evidence>
<evidence type="ECO:0008006" key="12">
    <source>
        <dbReference type="Google" id="ProtNLM"/>
    </source>
</evidence>
<sequence>MVRQIHLTGLDPYIGYYHNLTHGRESLACDLIEPLRPLVTAWAIELFHDHTLRPEDFTMRGEACNMGKAARGRYYPAYENRAKEWRKAMREQCLNLLHTLATAADKQPEMRQYVAAFNEEDDLTTI</sequence>
<evidence type="ECO:0000256" key="7">
    <source>
        <dbReference type="ARBA" id="ARBA00023125"/>
    </source>
</evidence>
<keyword evidence="2" id="KW-0479">Metal-binding</keyword>
<evidence type="ECO:0000256" key="3">
    <source>
        <dbReference type="ARBA" id="ARBA00022759"/>
    </source>
</evidence>
<gene>
    <name evidence="10" type="ORF">HMPREF9080_02622</name>
</gene>
<keyword evidence="1" id="KW-0540">Nuclease</keyword>
<keyword evidence="8" id="KW-0464">Manganese</keyword>
<dbReference type="STRING" id="797473.HMPREF9080_02622"/>
<dbReference type="PANTHER" id="PTHR34353:SF2">
    <property type="entry name" value="CRISPR-ASSOCIATED ENDONUCLEASE CAS1 1"/>
    <property type="match status" value="1"/>
</dbReference>
<dbReference type="PATRIC" id="fig|797473.3.peg.2149"/>
<dbReference type="GO" id="GO:0004519">
    <property type="term" value="F:endonuclease activity"/>
    <property type="evidence" value="ECO:0007669"/>
    <property type="project" value="UniProtKB-KW"/>
</dbReference>
<evidence type="ECO:0000256" key="6">
    <source>
        <dbReference type="ARBA" id="ARBA00023118"/>
    </source>
</evidence>
<dbReference type="Proteomes" id="UP000004750">
    <property type="component" value="Unassembled WGS sequence"/>
</dbReference>
<evidence type="ECO:0000256" key="9">
    <source>
        <dbReference type="ARBA" id="ARBA00038592"/>
    </source>
</evidence>
<keyword evidence="6" id="KW-0051">Antiviral defense</keyword>
<evidence type="ECO:0000256" key="4">
    <source>
        <dbReference type="ARBA" id="ARBA00022801"/>
    </source>
</evidence>
<proteinExistence type="predicted"/>
<organism evidence="10 11">
    <name type="scientific">Cardiobacterium valvarum F0432</name>
    <dbReference type="NCBI Taxonomy" id="797473"/>
    <lineage>
        <taxon>Bacteria</taxon>
        <taxon>Pseudomonadati</taxon>
        <taxon>Pseudomonadota</taxon>
        <taxon>Gammaproteobacteria</taxon>
        <taxon>Cardiobacteriales</taxon>
        <taxon>Cardiobacteriaceae</taxon>
        <taxon>Cardiobacterium</taxon>
    </lineage>
</organism>
<evidence type="ECO:0000256" key="1">
    <source>
        <dbReference type="ARBA" id="ARBA00022722"/>
    </source>
</evidence>
<name>G9ZIJ8_9GAMM</name>
<dbReference type="AlphaFoldDB" id="G9ZIJ8"/>
<accession>G9ZIJ8</accession>
<protein>
    <recommendedName>
        <fullName evidence="12">CRISPR-associated endonuclease Cas1</fullName>
    </recommendedName>
</protein>
<comment type="subunit">
    <text evidence="9">Homodimer, forms a heterotetramer with a Cas2 homodimer.</text>
</comment>
<dbReference type="Pfam" id="PF01867">
    <property type="entry name" value="Cas_Cas1"/>
    <property type="match status" value="1"/>
</dbReference>
<keyword evidence="4" id="KW-0378">Hydrolase</keyword>
<comment type="caution">
    <text evidence="10">The sequence shown here is derived from an EMBL/GenBank/DDBJ whole genome shotgun (WGS) entry which is preliminary data.</text>
</comment>
<dbReference type="PANTHER" id="PTHR34353">
    <property type="entry name" value="CRISPR-ASSOCIATED ENDONUCLEASE CAS1 1"/>
    <property type="match status" value="1"/>
</dbReference>
<dbReference type="HOGENOM" id="CLU_1977562_0_0_6"/>
<evidence type="ECO:0000256" key="5">
    <source>
        <dbReference type="ARBA" id="ARBA00022842"/>
    </source>
</evidence>
<dbReference type="GO" id="GO:0016787">
    <property type="term" value="F:hydrolase activity"/>
    <property type="evidence" value="ECO:0007669"/>
    <property type="project" value="UniProtKB-KW"/>
</dbReference>
<dbReference type="InterPro" id="IPR042206">
    <property type="entry name" value="CRISPR-assoc_Cas1_C"/>
</dbReference>
<evidence type="ECO:0000313" key="11">
    <source>
        <dbReference type="Proteomes" id="UP000004750"/>
    </source>
</evidence>
<evidence type="ECO:0000313" key="10">
    <source>
        <dbReference type="EMBL" id="EHM52007.1"/>
    </source>
</evidence>
<dbReference type="GO" id="GO:0046872">
    <property type="term" value="F:metal ion binding"/>
    <property type="evidence" value="ECO:0007669"/>
    <property type="project" value="UniProtKB-KW"/>
</dbReference>
<dbReference type="GO" id="GO:0051607">
    <property type="term" value="P:defense response to virus"/>
    <property type="evidence" value="ECO:0007669"/>
    <property type="project" value="UniProtKB-KW"/>
</dbReference>
<dbReference type="EMBL" id="AGCM01000148">
    <property type="protein sequence ID" value="EHM52007.1"/>
    <property type="molecule type" value="Genomic_DNA"/>
</dbReference>